<feature type="non-terminal residue" evidence="8">
    <location>
        <position position="493"/>
    </location>
</feature>
<protein>
    <recommendedName>
        <fullName evidence="7">Zn(2)-C6 fungal-type domain-containing protein</fullName>
    </recommendedName>
</protein>
<dbReference type="CDD" id="cd00067">
    <property type="entry name" value="GAL4"/>
    <property type="match status" value="1"/>
</dbReference>
<dbReference type="Gene3D" id="4.10.240.10">
    <property type="entry name" value="Zn(2)-C6 fungal-type DNA-binding domain"/>
    <property type="match status" value="1"/>
</dbReference>
<feature type="domain" description="Zn(2)-C6 fungal-type" evidence="7">
    <location>
        <begin position="23"/>
        <end position="50"/>
    </location>
</feature>
<evidence type="ECO:0000313" key="9">
    <source>
        <dbReference type="Proteomes" id="UP000469558"/>
    </source>
</evidence>
<dbReference type="SMART" id="SM00066">
    <property type="entry name" value="GAL4"/>
    <property type="match status" value="1"/>
</dbReference>
<dbReference type="AlphaFoldDB" id="A0A8T9CDU1"/>
<keyword evidence="3" id="KW-0805">Transcription regulation</keyword>
<accession>A0A8T9CDU1</accession>
<keyword evidence="5" id="KW-0539">Nucleus</keyword>
<reference evidence="8 9" key="1">
    <citation type="submission" date="2018-05" db="EMBL/GenBank/DDBJ databases">
        <title>Genome sequencing and assembly of the regulated plant pathogen Lachnellula willkommii and related sister species for the development of diagnostic species identification markers.</title>
        <authorList>
            <person name="Giroux E."/>
            <person name="Bilodeau G."/>
        </authorList>
    </citation>
    <scope>NUCLEOTIDE SEQUENCE [LARGE SCALE GENOMIC DNA]</scope>
    <source>
        <strain evidence="8 9">CBS 268.59</strain>
    </source>
</reference>
<feature type="region of interest" description="Disordered" evidence="6">
    <location>
        <begin position="61"/>
        <end position="83"/>
    </location>
</feature>
<dbReference type="GO" id="GO:0008270">
    <property type="term" value="F:zinc ion binding"/>
    <property type="evidence" value="ECO:0007669"/>
    <property type="project" value="InterPro"/>
</dbReference>
<name>A0A8T9CDU1_9HELO</name>
<proteinExistence type="predicted"/>
<dbReference type="PANTHER" id="PTHR47660:SF3">
    <property type="entry name" value="FINGER DOMAIN PROTEIN, PUTATIVE (AFU_ORTHOLOGUE AFUA_4G03310)-RELATED"/>
    <property type="match status" value="1"/>
</dbReference>
<dbReference type="PANTHER" id="PTHR47660">
    <property type="entry name" value="TRANSCRIPTION FACTOR WITH C2H2 AND ZN(2)-CYS(6) DNA BINDING DOMAIN (EUROFUNG)-RELATED-RELATED"/>
    <property type="match status" value="1"/>
</dbReference>
<dbReference type="GO" id="GO:0000981">
    <property type="term" value="F:DNA-binding transcription factor activity, RNA polymerase II-specific"/>
    <property type="evidence" value="ECO:0007669"/>
    <property type="project" value="InterPro"/>
</dbReference>
<organism evidence="8 9">
    <name type="scientific">Lachnellula suecica</name>
    <dbReference type="NCBI Taxonomy" id="602035"/>
    <lineage>
        <taxon>Eukaryota</taxon>
        <taxon>Fungi</taxon>
        <taxon>Dikarya</taxon>
        <taxon>Ascomycota</taxon>
        <taxon>Pezizomycotina</taxon>
        <taxon>Leotiomycetes</taxon>
        <taxon>Helotiales</taxon>
        <taxon>Lachnaceae</taxon>
        <taxon>Lachnellula</taxon>
    </lineage>
</organism>
<dbReference type="OrthoDB" id="2441642at2759"/>
<feature type="non-terminal residue" evidence="8">
    <location>
        <position position="1"/>
    </location>
</feature>
<evidence type="ECO:0000256" key="2">
    <source>
        <dbReference type="ARBA" id="ARBA00022833"/>
    </source>
</evidence>
<evidence type="ECO:0000256" key="1">
    <source>
        <dbReference type="ARBA" id="ARBA00022723"/>
    </source>
</evidence>
<dbReference type="InterPro" id="IPR001138">
    <property type="entry name" value="Zn2Cys6_DnaBD"/>
</dbReference>
<sequence>TSYNRHTSYCRRAHNRPRTRTRSCRSCSTAKAKCSFQPRCLRCTNKGLDCIYDNTTTSRPEQLAEEEATPEANGPVFTPSSSSSMGGDFTFNDMFATAGQATNNYEAQSDMDWDSLGFSAADMLPPTPKSNLPRFQEPLPDFMSNGPLHFDQSGGRRLVDSLPIPHIPDNMTLVNYPDCTWPAEAEPSLAIAGSADVSQRPSTDFLARLPIIDPVFRFTGTLIMQMLRSFPQMMLRRETLPPYMHGHWHRHTSVSVSLPEPLVNCMGIAQVFASNNLESKPFLWRSIKMEQRSFVEREARRQFSREDFLAAVQAQIMYIIMRVIDDSKFDSDINQSMLVTHSILCEGFRNMCNQPFCQDERLYPSSSWEDWIFAESRRRTLLVWFMIAHMVQIKTGVHCDVHVSSAFRSFPLSSPKSLWEAKTRSAWQAEYDEYTSMQRMDLDVLGDLIDAHRQSDVRANRRKLDTWNSQSDNLGILVTLGVAMIQNRTEAVS</sequence>
<evidence type="ECO:0000256" key="4">
    <source>
        <dbReference type="ARBA" id="ARBA00023163"/>
    </source>
</evidence>
<evidence type="ECO:0000256" key="5">
    <source>
        <dbReference type="ARBA" id="ARBA00023242"/>
    </source>
</evidence>
<keyword evidence="4" id="KW-0804">Transcription</keyword>
<dbReference type="PROSITE" id="PS00463">
    <property type="entry name" value="ZN2_CY6_FUNGAL_1"/>
    <property type="match status" value="1"/>
</dbReference>
<dbReference type="SUPFAM" id="SSF57701">
    <property type="entry name" value="Zn2/Cys6 DNA-binding domain"/>
    <property type="match status" value="1"/>
</dbReference>
<dbReference type="InterPro" id="IPR036864">
    <property type="entry name" value="Zn2-C6_fun-type_DNA-bd_sf"/>
</dbReference>
<keyword evidence="9" id="KW-1185">Reference proteome</keyword>
<evidence type="ECO:0000256" key="3">
    <source>
        <dbReference type="ARBA" id="ARBA00023015"/>
    </source>
</evidence>
<dbReference type="Proteomes" id="UP000469558">
    <property type="component" value="Unassembled WGS sequence"/>
</dbReference>
<evidence type="ECO:0000259" key="7">
    <source>
        <dbReference type="PROSITE" id="PS00463"/>
    </source>
</evidence>
<comment type="caution">
    <text evidence="8">The sequence shown here is derived from an EMBL/GenBank/DDBJ whole genome shotgun (WGS) entry which is preliminary data.</text>
</comment>
<keyword evidence="1" id="KW-0479">Metal-binding</keyword>
<gene>
    <name evidence="8" type="ORF">LSUE1_G001156</name>
</gene>
<keyword evidence="2" id="KW-0862">Zinc</keyword>
<evidence type="ECO:0000256" key="6">
    <source>
        <dbReference type="SAM" id="MobiDB-lite"/>
    </source>
</evidence>
<evidence type="ECO:0000313" key="8">
    <source>
        <dbReference type="EMBL" id="TVY83748.1"/>
    </source>
</evidence>
<dbReference type="EMBL" id="QGMK01000157">
    <property type="protein sequence ID" value="TVY83748.1"/>
    <property type="molecule type" value="Genomic_DNA"/>
</dbReference>